<evidence type="ECO:0000256" key="3">
    <source>
        <dbReference type="ARBA" id="ARBA00023043"/>
    </source>
</evidence>
<dbReference type="GO" id="GO:1902495">
    <property type="term" value="C:transmembrane transporter complex"/>
    <property type="evidence" value="ECO:0007669"/>
    <property type="project" value="TreeGrafter"/>
</dbReference>
<dbReference type="STRING" id="199890.A0A182PI96"/>
<dbReference type="PANTHER" id="PTHR47143:SF4">
    <property type="entry name" value="TRANSIENT RECEPTOR POTENTIAL CATION CHANNEL PROTEIN PAINLESS"/>
    <property type="match status" value="1"/>
</dbReference>
<keyword evidence="2" id="KW-0677">Repeat</keyword>
<dbReference type="InterPro" id="IPR036770">
    <property type="entry name" value="Ankyrin_rpt-contain_sf"/>
</dbReference>
<protein>
    <submittedName>
        <fullName evidence="7">Uncharacterized protein</fullName>
    </submittedName>
</protein>
<keyword evidence="3" id="KW-0040">ANK repeat</keyword>
<evidence type="ECO:0000256" key="4">
    <source>
        <dbReference type="ARBA" id="ARBA00023065"/>
    </source>
</evidence>
<evidence type="ECO:0000256" key="2">
    <source>
        <dbReference type="ARBA" id="ARBA00022737"/>
    </source>
</evidence>
<keyword evidence="6" id="KW-1133">Transmembrane helix</keyword>
<proteinExistence type="predicted"/>
<feature type="transmembrane region" description="Helical" evidence="6">
    <location>
        <begin position="413"/>
        <end position="435"/>
    </location>
</feature>
<feature type="transmembrane region" description="Helical" evidence="6">
    <location>
        <begin position="371"/>
        <end position="392"/>
    </location>
</feature>
<reference evidence="8" key="1">
    <citation type="submission" date="2013-03" db="EMBL/GenBank/DDBJ databases">
        <title>The Genome Sequence of Anopheles epiroticus epiroticus2.</title>
        <authorList>
            <consortium name="The Broad Institute Genomics Platform"/>
            <person name="Neafsey D.E."/>
            <person name="Howell P."/>
            <person name="Walker B."/>
            <person name="Young S.K."/>
            <person name="Zeng Q."/>
            <person name="Gargeya S."/>
            <person name="Fitzgerald M."/>
            <person name="Haas B."/>
            <person name="Abouelleil A."/>
            <person name="Allen A.W."/>
            <person name="Alvarado L."/>
            <person name="Arachchi H.M."/>
            <person name="Berlin A.M."/>
            <person name="Chapman S.B."/>
            <person name="Gainer-Dewar J."/>
            <person name="Goldberg J."/>
            <person name="Griggs A."/>
            <person name="Gujja S."/>
            <person name="Hansen M."/>
            <person name="Howarth C."/>
            <person name="Imamovic A."/>
            <person name="Ireland A."/>
            <person name="Larimer J."/>
            <person name="McCowan C."/>
            <person name="Murphy C."/>
            <person name="Pearson M."/>
            <person name="Poon T.W."/>
            <person name="Priest M."/>
            <person name="Roberts A."/>
            <person name="Saif S."/>
            <person name="Shea T."/>
            <person name="Sisk P."/>
            <person name="Sykes S."/>
            <person name="Wortman J."/>
            <person name="Nusbaum C."/>
            <person name="Birren B."/>
        </authorList>
    </citation>
    <scope>NUCLEOTIDE SEQUENCE [LARGE SCALE GENOMIC DNA]</scope>
    <source>
        <strain evidence="8">Epiroticus2</strain>
    </source>
</reference>
<reference evidence="7" key="2">
    <citation type="submission" date="2020-05" db="UniProtKB">
        <authorList>
            <consortium name="EnsemblMetazoa"/>
        </authorList>
    </citation>
    <scope>IDENTIFICATION</scope>
    <source>
        <strain evidence="7">Epiroticus2</strain>
    </source>
</reference>
<keyword evidence="5" id="KW-0407">Ion channel</keyword>
<dbReference type="EnsemblMetazoa" id="AEPI006658-RA">
    <property type="protein sequence ID" value="AEPI006658-PA"/>
    <property type="gene ID" value="AEPI006658"/>
</dbReference>
<evidence type="ECO:0000256" key="6">
    <source>
        <dbReference type="SAM" id="Phobius"/>
    </source>
</evidence>
<dbReference type="AlphaFoldDB" id="A0A182PI96"/>
<evidence type="ECO:0000313" key="7">
    <source>
        <dbReference type="EnsemblMetazoa" id="AEPI006658-PA"/>
    </source>
</evidence>
<organism evidence="7 8">
    <name type="scientific">Anopheles epiroticus</name>
    <dbReference type="NCBI Taxonomy" id="199890"/>
    <lineage>
        <taxon>Eukaryota</taxon>
        <taxon>Metazoa</taxon>
        <taxon>Ecdysozoa</taxon>
        <taxon>Arthropoda</taxon>
        <taxon>Hexapoda</taxon>
        <taxon>Insecta</taxon>
        <taxon>Pterygota</taxon>
        <taxon>Neoptera</taxon>
        <taxon>Endopterygota</taxon>
        <taxon>Diptera</taxon>
        <taxon>Nematocera</taxon>
        <taxon>Culicoidea</taxon>
        <taxon>Culicidae</taxon>
        <taxon>Anophelinae</taxon>
        <taxon>Anopheles</taxon>
    </lineage>
</organism>
<dbReference type="Proteomes" id="UP000075885">
    <property type="component" value="Unassembled WGS sequence"/>
</dbReference>
<evidence type="ECO:0000256" key="5">
    <source>
        <dbReference type="ARBA" id="ARBA00023303"/>
    </source>
</evidence>
<accession>A0A182PI96</accession>
<feature type="transmembrane region" description="Helical" evidence="6">
    <location>
        <begin position="316"/>
        <end position="334"/>
    </location>
</feature>
<keyword evidence="4" id="KW-0406">Ion transport</keyword>
<keyword evidence="1" id="KW-0813">Transport</keyword>
<evidence type="ECO:0000256" key="1">
    <source>
        <dbReference type="ARBA" id="ARBA00022448"/>
    </source>
</evidence>
<dbReference type="VEuPathDB" id="VectorBase:AEPI006658"/>
<dbReference type="GO" id="GO:0005216">
    <property type="term" value="F:monoatomic ion channel activity"/>
    <property type="evidence" value="ECO:0007669"/>
    <property type="project" value="InterPro"/>
</dbReference>
<feature type="transmembrane region" description="Helical" evidence="6">
    <location>
        <begin position="483"/>
        <end position="503"/>
    </location>
</feature>
<feature type="transmembrane region" description="Helical" evidence="6">
    <location>
        <begin position="280"/>
        <end position="304"/>
    </location>
</feature>
<keyword evidence="6" id="KW-0472">Membrane</keyword>
<dbReference type="SUPFAM" id="SSF48403">
    <property type="entry name" value="Ankyrin repeat"/>
    <property type="match status" value="1"/>
</dbReference>
<dbReference type="PANTHER" id="PTHR47143">
    <property type="entry name" value="TRANSIENT RECEPTOR POTENTIAL CATION CHANNEL PROTEIN PAINLESS"/>
    <property type="match status" value="1"/>
</dbReference>
<evidence type="ECO:0000313" key="8">
    <source>
        <dbReference type="Proteomes" id="UP000075885"/>
    </source>
</evidence>
<name>A0A182PI96_9DIPT</name>
<dbReference type="InterPro" id="IPR052076">
    <property type="entry name" value="TRP_cation_channel"/>
</dbReference>
<sequence>MKPLEALKSKLSNETEEEFIQAYEKHCKKNEGRLVSESECGELLSLAVILSKHKAALKLVEEQLVEGKLVCNLSILSGLLAKCCLQANVPMLTWLLEILPNTHEAASLINEEPWLTLLVKHIDVYKEKKCPFFNAMQVLLDDPRIEVDKIDAAKCTALQYAAKYKIGHAQELLLAKGAYIGGVDSWGNLLISEIDPLLLETHLDSCITTNSRLPGDEDYEIRINFSNFMPPASRAGKGRGKSTGEQEMQPIVQLTQLPSTKQLLWHPVVSSMLMLKWMKLICGFFINLLISFVFAVSFTTYIVLCYAQEESILKQVLYYVSILGWVYLTGREFIQFVLNTRMYVQSMENVMEVLLIVGSSAVLLYESTDEAWLVVLIGVLLLLAIELTLQIGMLPVNSIYTNMVMLKTVTKNFLKCLSFFSFILLSFALSFYTLYRLGQAPDTPANDEHSFNNFHDVPLALVKTVVMFTGEFEAANIEFKVSWPMYILFPFFVFFVTIVINNLMNGLAVSDTAAIQTESEVVGISEMVYIICRYDKALEAINAYRCIHFLRRSQRLNWLFPNLQLFCNKEPLQEIVLKPEKSHTIECKTVSLAGRTVNSVENGAAEYAMKSNSDRLELLREYSTKSIWNLPFKGMLEKITQKSNQILLQRRGHVGSVENRFPHVEQNIENISQELVQLRTMIERLSS</sequence>
<keyword evidence="8" id="KW-1185">Reference proteome</keyword>
<keyword evidence="6" id="KW-0812">Transmembrane</keyword>